<accession>A0A6L6QNZ7</accession>
<gene>
    <name evidence="1" type="ORF">GM658_26155</name>
</gene>
<protein>
    <submittedName>
        <fullName evidence="1">Uncharacterized protein</fullName>
    </submittedName>
</protein>
<reference evidence="1 2" key="1">
    <citation type="submission" date="2019-11" db="EMBL/GenBank/DDBJ databases">
        <title>Type strains purchased from KCTC, JCM and DSMZ.</title>
        <authorList>
            <person name="Lu H."/>
        </authorList>
    </citation>
    <scope>NUCLEOTIDE SEQUENCE [LARGE SCALE GENOMIC DNA]</scope>
    <source>
        <strain evidence="1 2">JCM 31587</strain>
    </source>
</reference>
<keyword evidence="2" id="KW-1185">Reference proteome</keyword>
<comment type="caution">
    <text evidence="1">The sequence shown here is derived from an EMBL/GenBank/DDBJ whole genome shotgun (WGS) entry which is preliminary data.</text>
</comment>
<dbReference type="Proteomes" id="UP000472320">
    <property type="component" value="Unassembled WGS sequence"/>
</dbReference>
<dbReference type="AlphaFoldDB" id="A0A6L6QNZ7"/>
<evidence type="ECO:0000313" key="2">
    <source>
        <dbReference type="Proteomes" id="UP000472320"/>
    </source>
</evidence>
<evidence type="ECO:0000313" key="1">
    <source>
        <dbReference type="EMBL" id="MTW14102.1"/>
    </source>
</evidence>
<name>A0A6L6QNZ7_9BURK</name>
<dbReference type="OrthoDB" id="8778921at2"/>
<sequence>MEQKQIHIRFNNRNDNDNPLPWRVLTKSDEVDGVLQFTQEFASEVRFFAPVVTSEDQVAAGVFKWHIRSQGFVSWDGDVCYVTEKPRSAELAARA</sequence>
<organism evidence="1 2">
    <name type="scientific">Massilia eburnea</name>
    <dbReference type="NCBI Taxonomy" id="1776165"/>
    <lineage>
        <taxon>Bacteria</taxon>
        <taxon>Pseudomonadati</taxon>
        <taxon>Pseudomonadota</taxon>
        <taxon>Betaproteobacteria</taxon>
        <taxon>Burkholderiales</taxon>
        <taxon>Oxalobacteraceae</taxon>
        <taxon>Telluria group</taxon>
        <taxon>Massilia</taxon>
    </lineage>
</organism>
<proteinExistence type="predicted"/>
<dbReference type="RefSeq" id="WP_155457037.1">
    <property type="nucleotide sequence ID" value="NZ_WNKX01000034.1"/>
</dbReference>
<dbReference type="EMBL" id="WNKX01000034">
    <property type="protein sequence ID" value="MTW14102.1"/>
    <property type="molecule type" value="Genomic_DNA"/>
</dbReference>